<name>A0A8H5Y334_9HYPO</name>
<gene>
    <name evidence="2" type="ORF">FMUND_12281</name>
</gene>
<keyword evidence="3" id="KW-1185">Reference proteome</keyword>
<dbReference type="EMBL" id="JAAOAN010000497">
    <property type="protein sequence ID" value="KAF5705020.1"/>
    <property type="molecule type" value="Genomic_DNA"/>
</dbReference>
<sequence>MEPEQRVEAVTDNTITNTSLSFLEEMPVEVLLMIATYLGCRELRGTAFVSKSLRSVLVPGLFKKIIFSGTLEKIAYKIRSLLNGEHQHLMELILSSTKLVTIRLEARQGVEGFMESILLKDIIAITSEFVSKLSSIHLIAFDFGVDNQRARCHLQTVVFPIPINQATFGAIMSQFYYDSFESLRLPQASPPAHRDILRSIFASAKGLKIDMSAIPTESRTLACIDDKYLHQLSRDFPNLHSLFLDQLDSDNFRSYVGPIRKKAILPNPTLYFDNLISRLKTMPQLRRFAFTLTKDWLVNEYECVLEYESDEMLSLNNTSSVISQTDAWPLWLGTVAKENEWHFDLVTRILNAVPQLKELCVVPHTSELYRGTKIKGTVSVRLVKSDDPRENSRFPSQLVD</sequence>
<organism evidence="2 3">
    <name type="scientific">Fusarium mundagurra</name>
    <dbReference type="NCBI Taxonomy" id="1567541"/>
    <lineage>
        <taxon>Eukaryota</taxon>
        <taxon>Fungi</taxon>
        <taxon>Dikarya</taxon>
        <taxon>Ascomycota</taxon>
        <taxon>Pezizomycotina</taxon>
        <taxon>Sordariomycetes</taxon>
        <taxon>Hypocreomycetidae</taxon>
        <taxon>Hypocreales</taxon>
        <taxon>Nectriaceae</taxon>
        <taxon>Fusarium</taxon>
        <taxon>Fusarium fujikuroi species complex</taxon>
    </lineage>
</organism>
<dbReference type="InterPro" id="IPR001810">
    <property type="entry name" value="F-box_dom"/>
</dbReference>
<accession>A0A8H5Y334</accession>
<evidence type="ECO:0000313" key="2">
    <source>
        <dbReference type="EMBL" id="KAF5705020.1"/>
    </source>
</evidence>
<evidence type="ECO:0000259" key="1">
    <source>
        <dbReference type="Pfam" id="PF00646"/>
    </source>
</evidence>
<dbReference type="OrthoDB" id="5097462at2759"/>
<comment type="caution">
    <text evidence="2">The sequence shown here is derived from an EMBL/GenBank/DDBJ whole genome shotgun (WGS) entry which is preliminary data.</text>
</comment>
<dbReference type="SUPFAM" id="SSF81383">
    <property type="entry name" value="F-box domain"/>
    <property type="match status" value="1"/>
</dbReference>
<dbReference type="AlphaFoldDB" id="A0A8H5Y334"/>
<proteinExistence type="predicted"/>
<reference evidence="2 3" key="1">
    <citation type="submission" date="2020-05" db="EMBL/GenBank/DDBJ databases">
        <title>Identification and distribution of gene clusters putatively required for synthesis of sphingolipid metabolism inhibitors in phylogenetically diverse species of the filamentous fungus Fusarium.</title>
        <authorList>
            <person name="Kim H.-S."/>
            <person name="Busman M."/>
            <person name="Brown D.W."/>
            <person name="Divon H."/>
            <person name="Uhlig S."/>
            <person name="Proctor R.H."/>
        </authorList>
    </citation>
    <scope>NUCLEOTIDE SEQUENCE [LARGE SCALE GENOMIC DNA]</scope>
    <source>
        <strain evidence="2 3">NRRL 66235</strain>
    </source>
</reference>
<feature type="domain" description="F-box" evidence="1">
    <location>
        <begin position="23"/>
        <end position="56"/>
    </location>
</feature>
<dbReference type="InterPro" id="IPR036047">
    <property type="entry name" value="F-box-like_dom_sf"/>
</dbReference>
<protein>
    <recommendedName>
        <fullName evidence="1">F-box domain-containing protein</fullName>
    </recommendedName>
</protein>
<dbReference type="Proteomes" id="UP000544331">
    <property type="component" value="Unassembled WGS sequence"/>
</dbReference>
<evidence type="ECO:0000313" key="3">
    <source>
        <dbReference type="Proteomes" id="UP000544331"/>
    </source>
</evidence>
<dbReference type="Pfam" id="PF00646">
    <property type="entry name" value="F-box"/>
    <property type="match status" value="1"/>
</dbReference>